<feature type="compositionally biased region" description="Basic and acidic residues" evidence="3">
    <location>
        <begin position="1942"/>
        <end position="1954"/>
    </location>
</feature>
<feature type="compositionally biased region" description="Basic and acidic residues" evidence="3">
    <location>
        <begin position="1498"/>
        <end position="1508"/>
    </location>
</feature>
<dbReference type="PANTHER" id="PTHR16166:SF93">
    <property type="entry name" value="INTERMEMBRANE LIPID TRANSFER PROTEIN VPS13"/>
    <property type="match status" value="1"/>
</dbReference>
<feature type="region of interest" description="Disordered" evidence="3">
    <location>
        <begin position="914"/>
        <end position="943"/>
    </location>
</feature>
<feature type="compositionally biased region" description="Acidic residues" evidence="3">
    <location>
        <begin position="1686"/>
        <end position="1699"/>
    </location>
</feature>
<dbReference type="GO" id="GO:0045053">
    <property type="term" value="P:protein retention in Golgi apparatus"/>
    <property type="evidence" value="ECO:0007669"/>
    <property type="project" value="TreeGrafter"/>
</dbReference>
<dbReference type="Pfam" id="PF12624">
    <property type="entry name" value="VPS13_N"/>
    <property type="match status" value="1"/>
</dbReference>
<dbReference type="EMBL" id="JAFCMP010000537">
    <property type="protein sequence ID" value="KAG5176382.1"/>
    <property type="molecule type" value="Genomic_DNA"/>
</dbReference>
<feature type="compositionally biased region" description="Acidic residues" evidence="3">
    <location>
        <begin position="1708"/>
        <end position="1717"/>
    </location>
</feature>
<feature type="compositionally biased region" description="Pro residues" evidence="3">
    <location>
        <begin position="2568"/>
        <end position="2582"/>
    </location>
</feature>
<gene>
    <name evidence="5" type="ORF">JKP88DRAFT_265414</name>
</gene>
<dbReference type="InterPro" id="IPR026854">
    <property type="entry name" value="VPS13_N"/>
</dbReference>
<feature type="region of interest" description="Disordered" evidence="3">
    <location>
        <begin position="1562"/>
        <end position="1582"/>
    </location>
</feature>
<dbReference type="SMART" id="SM00694">
    <property type="entry name" value="DysFC"/>
    <property type="match status" value="1"/>
</dbReference>
<evidence type="ECO:0000256" key="2">
    <source>
        <dbReference type="ARBA" id="ARBA00022448"/>
    </source>
</evidence>
<dbReference type="Proteomes" id="UP000664859">
    <property type="component" value="Unassembled WGS sequence"/>
</dbReference>
<feature type="compositionally biased region" description="Acidic residues" evidence="3">
    <location>
        <begin position="1930"/>
        <end position="1941"/>
    </location>
</feature>
<dbReference type="PANTHER" id="PTHR16166">
    <property type="entry name" value="VACUOLAR PROTEIN SORTING-ASSOCIATED PROTEIN VPS13"/>
    <property type="match status" value="1"/>
</dbReference>
<dbReference type="InterPro" id="IPR056747">
    <property type="entry name" value="VPS13-like_M"/>
</dbReference>
<feature type="compositionally biased region" description="Low complexity" evidence="3">
    <location>
        <begin position="2071"/>
        <end position="2087"/>
    </location>
</feature>
<evidence type="ECO:0000256" key="3">
    <source>
        <dbReference type="SAM" id="MobiDB-lite"/>
    </source>
</evidence>
<feature type="region of interest" description="Disordered" evidence="3">
    <location>
        <begin position="1677"/>
        <end position="1717"/>
    </location>
</feature>
<dbReference type="Pfam" id="PF25033">
    <property type="entry name" value="VPS13_M"/>
    <property type="match status" value="1"/>
</dbReference>
<dbReference type="InterPro" id="IPR006614">
    <property type="entry name" value="Peroxin/Ferlin"/>
</dbReference>
<comment type="similarity">
    <text evidence="1">Belongs to the VPS13 family.</text>
</comment>
<evidence type="ECO:0000259" key="4">
    <source>
        <dbReference type="SMART" id="SM00694"/>
    </source>
</evidence>
<dbReference type="GO" id="GO:0006623">
    <property type="term" value="P:protein targeting to vacuole"/>
    <property type="evidence" value="ECO:0007669"/>
    <property type="project" value="TreeGrafter"/>
</dbReference>
<feature type="compositionally biased region" description="Gly residues" evidence="3">
    <location>
        <begin position="926"/>
        <end position="935"/>
    </location>
</feature>
<protein>
    <recommendedName>
        <fullName evidence="4">Peroxin/Ferlin domain-containing protein</fullName>
    </recommendedName>
</protein>
<name>A0A836C8S3_9STRA</name>
<evidence type="ECO:0000256" key="1">
    <source>
        <dbReference type="ARBA" id="ARBA00006545"/>
    </source>
</evidence>
<feature type="region of interest" description="Disordered" evidence="3">
    <location>
        <begin position="2568"/>
        <end position="2587"/>
    </location>
</feature>
<keyword evidence="6" id="KW-1185">Reference proteome</keyword>
<feature type="region of interest" description="Disordered" evidence="3">
    <location>
        <begin position="3279"/>
        <end position="3300"/>
    </location>
</feature>
<comment type="caution">
    <text evidence="5">The sequence shown here is derived from an EMBL/GenBank/DDBJ whole genome shotgun (WGS) entry which is preliminary data.</text>
</comment>
<feature type="compositionally biased region" description="Low complexity" evidence="3">
    <location>
        <begin position="976"/>
        <end position="987"/>
    </location>
</feature>
<organism evidence="5 6">
    <name type="scientific">Tribonema minus</name>
    <dbReference type="NCBI Taxonomy" id="303371"/>
    <lineage>
        <taxon>Eukaryota</taxon>
        <taxon>Sar</taxon>
        <taxon>Stramenopiles</taxon>
        <taxon>Ochrophyta</taxon>
        <taxon>PX clade</taxon>
        <taxon>Xanthophyceae</taxon>
        <taxon>Tribonematales</taxon>
        <taxon>Tribonemataceae</taxon>
        <taxon>Tribonema</taxon>
    </lineage>
</organism>
<feature type="region of interest" description="Disordered" evidence="3">
    <location>
        <begin position="118"/>
        <end position="142"/>
    </location>
</feature>
<feature type="region of interest" description="Disordered" evidence="3">
    <location>
        <begin position="3312"/>
        <end position="3336"/>
    </location>
</feature>
<dbReference type="OrthoDB" id="207391at2759"/>
<sequence length="4219" mass="450476">MAKRLLLNALRSAFADYVVGLTEDKLKLGVWSGEIELHDLQVNEKAVNQLQLPITIAHGTVRSFRVSIPWASLDRNPVRVEIDGVYLLLGPVRKEDWAAEEVRQRRLAIKRGQLDAAERAGRRRGSSSGGGGGGGALGGEDELSAKDKGYMERLVQRIVDNLEITVRNVHVRFEDAELACALSSAGAGGGGGSVGGAPGHKGCAEAVAAVGIVLQEFVVCTTDAMFQRGFIDRTRRDASALVHKLAQVGGLHVYWRYHDDTAITALPPDQRQRAMAQEVPFGDHTVVRPESLRLTVVHNDDPKDEVGPKYGASLDMRGFNARIGAEQDEVGPKYGASLDMRGFNARIGAEQVQQAFLLRDSAAAMRNWAVFYPYRPRVSIREDPKAWWRYAYTCVAKRPEAWRTTLKILLSRKEYVELYCKVLSHADTATPVISASSLQTKALSAEEQARMDDLEDDLPAATLLMFRRMARAHHAKELRAARAVSTDVPDPSAAAKQGAGGWWSGLFGGGGGKRVEKDEDDVVLEDLVTKSVQEEAARLKRKETALPPEYAEYRLVLTADGIMHIAGRGNLPLVDASAAFTAGGALEHSGKITAEFQLSSLEVVDRYTPNALFNKLVRIQDEEGDASLGSPNLEPKPEGYDPKTIVKTFMTIAKHETSLRLKALPLILVYNREVVALLLGLVKGRTEELTAAAGDVYTQLEQARAQAQALLQKTNVLRIEVDVAAPKVIVPLASSRDIGYLHLDCGQLKARGGTELDGHIRPDRKPMWDVSLSDISLSLPSSKRDRGQQDALVEPFGIHVVIDTPVPAAPPRAAPAPAAGGPVTDAERAAAAAQPALALTAHVTPRIRGLMSAQKINQLFALLDYVTEADVTADPSDEGPAHEDDAKLALHAGLSALPEGAPVKDLTAARGGALTRDDYAPAPGVRKGGGQGGGEGEGESEETRARVFLRQLLASVKVEAVELALVEDPPPARMLSSSSTSTSAQRGSSGGGGGGGGGSGGSGGGSDGAARELLHLTLGGLALDVERRASDLCLVMSLSSLSIDDMLRPEESGLRRMAYSSAAAAGAAPPANAPAAGENVVAAAAGAAPAPDPQQQVTAVSLMRNRRNRNDKGGKQQRPRHLILIHYAQADGPDSPLRREGGPLRGHDSLARLRFSTLSLSLNSACLDTIAPFYRAVVRMPAPTQGAATAALGGDSVGHRQSQMLAAARRRSRSGSGSASVLSLPNAAWAAAQQRSAIDAAARAQSAKATDAAKSILVEIAVSEVSLELVAMRAGAGPVRMRAQLAKATNAAKSILVEIAVSEVSLELVAMRAGAGPVVRAAVSGFQMEASQRPKTQQMGVKMSLASVTMTDIRKAAAGNAHTTILAPKRSSAGGVAPRAPPLLSLEYAATASGAAVDLTLDLYLSASTPCIVEHCVCVQPAALALSTQAGGAGSVRAPPLLSLEYAATASGAAVDLTVRNFICNLMADPIREVAGAVARTPPLPRRRRCHRRATLSSHDRGGWRGRENAAAAAPPPPPPPRDFELVVRATIEEARLQLVQNATNPRSKLVVLRTSLRGDFSRKETGLSQQRSGTGPAPSPLREDSVLVELLSIESFVDHDASRTHASGGRQVSQILEPFSAVTKITAVGAAGGSSIAAVTATARLDEFEARVSYMDVMLIVGFVQAAVPAAAAMASSAGGGDAGSGDDDEISDNEDAPEPVAKGEGEEGEEEDEEDWLDMEATLPAVSEDANEDADAGTEPKTLTSLQVEVDWSLARIILVNDYQGQGVPVINGTMSDMNIHGSGFVNDFEAFAKVDLEARFFNARVARWEPLVEHWPLHSAMSMKEGGRYKLALQADELLIINATENFLMTMLTTYRTLFSEETGQAWDAADGRAADCKCRGEMTMLTTYRTLFSEETGQAWDAAARDSDPLLQAAKEGTSPGWEWGGDSDDEGDTDVEGGDRGKAPQRGDDSEGGGLITPSPTLLQGLSRRAHSLSGGRSGASGGGGGGGAPILDTSVHVLNDTGLELVVCTSDLPQAEMTVPNGARAALPFLQPSNSFLSGERDLRGKLVRIAWAPSSPSPSPSSPSSPGTAPQSAATTSPRSVAAGGLAEAREPLRRLPVDRACTSVYPLVPTDATAAVMGAAGGAVVEEAWENQRYDNVRRVWRGTTGGRDRPEWSTKANPHDQTDEEGWEYAIDFAHFGMVHRSRTNKDLDQARRRRWIRTRAPRPLPLNDPHRPLELVWEVGVTPQGGLLATARSTVQISNATRLPLEVAALCSAWGTASCFLGVLQPGATLSVPVLLAYATHYQLRPASCPPREGQEDSECTLQYTWCAPFPVVLNHVDKERHAWATCVRGGDDEGQMPVESKADHTHSAEAVHLVVHVETAVGDKVAKVMVLPPLVISSELPCSLVYRAWHQPAEGAGLSESGRRRPVPLERLVSTTRVVGADTGEAAPPHSGTATGRVAPAENAQLVRLCIGNGGGGAWVQVGLPAYGWSKVTQLLPASPRDLLLKNWRNRKFTLPLPDGRGQTLELQCTFEPLLSGHHRRRCPALRLHIATPLWLVDRTGLDLKFKIRNRGRTVPVPRPAPLAAPEPAPASCPDAPQVGGLKSRGSVMYEMGVTEVGAKVYVDRDYRFAEGSLPKDLLGCAFVRTANSDKLRTPTGRSSHSGAPPPLIKFTITTAPATVYLLFDDRASEPPAWVPRSGFRLARGEARLATRGAVGRQRLRIYSVYAKDVGMGEVVRLGANRAEGVASMYLVVVGPRARRRVSMTYDAGARCEISSMSDELESAWTDGTQGLFICHGGDGEVSLWGGLRMGGGGDSCSWSDLISTAGGQEGVFAVKAGNGLYELALQSENMPGRFRHCTKVCSWQRLADPLAALCCVANAAVDAAGSMFTLHPNWVTIVPRFCVVNLLRDGPLLVRQAGAHTASPLCVQAGAHSPWHWPEGRGEKVVELRAMGSDWSLDALDISRVGSTALLLPGSAHAPEGASLGRSGRGGGGSGTHVNAGGARVVHVDVKLARNPRSDEYAVLVVVWAASRRNPPMFRVRNRCAAAVRVHQAARSDKLSQIRRRTSVTVMPGESSEIGWPYPTLPSTLGLSIAESIEAVARDRFAELPVEGVGNWVQVDGGGGGAGVFALVVVEGGTKVILLTDMRPGRGKSGSSTEGDLYEEASPALQAEAQNPALQLEIRMKGVGLSVVGTQYPPVDAVDQPLRRAELVYAQATDIFVRAASNHKMRFLTVVCGSIQMDNHMDKAPFPVAFASRDATQLTEAAQDPERRPSMVHSCDAMQLTEAAQDSEQRPSMMQRRRTSRSEAGYASTCRYTPNTYTPLGLPYPSPPQQRRRTSRSDAERKPFFHFSAIAMKDGAGSNTMHFENVQLRVLDAELAEDRASVTALFALAAPLLSAMSPQSQRCAMEDSRQSQRCAMEDSRQVRHFFSLCERRSAAAAAKGASWVLGRRQPARYSVIWQYSVIWRHSARALTALRTCALPARWHFFSLCERRNAAAAAGGAWVLGRRQPAAARLLAAPRARSGHRTGNAQARCAWLEGHTATLLARAGVAAGGYCNVELARRYTRARREYFKIITFHPLMLTLSWVQDPAPKALAEAAQLQLIGAIPTVHRSRLAMTSYLVENAFGVRDELLNNIMHHYITQAVTQVLKLVGSIRALGSPADFVSGVGSGAKALLYAPISASILEPGEFFRYVCRCFWLVHGVFNSMAGVAGGMTNVAAKLALDKDYRRKREARQVGWMASGGGVVDGLARGGENIAGGVYEGVSGIFTTPIRGAKNAGVGGFLKGVGHGVLGAVVKPVVGLSDGVVSVLQGVSNSSDNVVAKKPLRPRRALELMPGTSTMQAVLVPYSQAAAEAQELAYALDDLYMGHALLPNGMLLVFGEKKIIMVQQREDGKKKTFSPTWQAISHAEVTQQGIVLLTYEGPRIGLSIPDLEQRVTVYRQLLAHADAMGNPTRMPSVCDVFGAAAASGTSSTDVSAAAFWARNEESPSATGEDSEALRRGSNSAMQNLTSAVTASLDAYTFGRANRNAVPFERLTEAGLIARAEQKLRLVGVGNWERLDSLSWELVQLWDQNHTGFSRSRCLAVVFINASPAAVQFNEVFKQDALGWRLLAGPQCDLAARQMSPGGVCILLAWGYTPSLLKRGTVEIRIETTAFSALFTLDRKLLYMRSKGAYSCGFAEETITEWYSKQVVIIKGTQYDGADSAALNSAGPSALYAASGVAH</sequence>
<feature type="compositionally biased region" description="Gly residues" evidence="3">
    <location>
        <begin position="127"/>
        <end position="138"/>
    </location>
</feature>
<evidence type="ECO:0000313" key="5">
    <source>
        <dbReference type="EMBL" id="KAG5176382.1"/>
    </source>
</evidence>
<feature type="region of interest" description="Disordered" evidence="3">
    <location>
        <begin position="1917"/>
        <end position="1966"/>
    </location>
</feature>
<feature type="domain" description="Peroxin/Ferlin" evidence="4">
    <location>
        <begin position="2175"/>
        <end position="2212"/>
    </location>
</feature>
<evidence type="ECO:0000313" key="6">
    <source>
        <dbReference type="Proteomes" id="UP000664859"/>
    </source>
</evidence>
<feature type="compositionally biased region" description="Gly residues" evidence="3">
    <location>
        <begin position="988"/>
        <end position="1006"/>
    </location>
</feature>
<feature type="compositionally biased region" description="Polar residues" evidence="3">
    <location>
        <begin position="3279"/>
        <end position="3288"/>
    </location>
</feature>
<dbReference type="InterPro" id="IPR026847">
    <property type="entry name" value="VPS13"/>
</dbReference>
<feature type="region of interest" description="Disordered" evidence="3">
    <location>
        <begin position="2973"/>
        <end position="2992"/>
    </location>
</feature>
<feature type="region of interest" description="Disordered" evidence="3">
    <location>
        <begin position="1974"/>
        <end position="1993"/>
    </location>
</feature>
<feature type="compositionally biased region" description="Gly residues" evidence="3">
    <location>
        <begin position="1981"/>
        <end position="1993"/>
    </location>
</feature>
<keyword evidence="2" id="KW-0813">Transport</keyword>
<feature type="region of interest" description="Disordered" evidence="3">
    <location>
        <begin position="970"/>
        <end position="1006"/>
    </location>
</feature>
<feature type="region of interest" description="Disordered" evidence="3">
    <location>
        <begin position="1490"/>
        <end position="1521"/>
    </location>
</feature>
<feature type="region of interest" description="Disordered" evidence="3">
    <location>
        <begin position="2058"/>
        <end position="2092"/>
    </location>
</feature>
<proteinExistence type="inferred from homology"/>
<dbReference type="GO" id="GO:0016020">
    <property type="term" value="C:membrane"/>
    <property type="evidence" value="ECO:0007669"/>
    <property type="project" value="InterPro"/>
</dbReference>
<accession>A0A836C8S3</accession>
<reference evidence="5" key="1">
    <citation type="submission" date="2021-02" db="EMBL/GenBank/DDBJ databases">
        <title>First Annotated Genome of the Yellow-green Alga Tribonema minus.</title>
        <authorList>
            <person name="Mahan K.M."/>
        </authorList>
    </citation>
    <scope>NUCLEOTIDE SEQUENCE</scope>
    <source>
        <strain evidence="5">UTEX B ZZ1240</strain>
    </source>
</reference>